<dbReference type="RefSeq" id="WP_172899983.1">
    <property type="nucleotide sequence ID" value="NZ_LT670818.1"/>
</dbReference>
<evidence type="ECO:0000313" key="2">
    <source>
        <dbReference type="EMBL" id="SHH07893.1"/>
    </source>
</evidence>
<dbReference type="PANTHER" id="PTHR36440">
    <property type="entry name" value="PUTATIVE (AFU_ORTHOLOGUE AFUA_8G07350)-RELATED"/>
    <property type="match status" value="1"/>
</dbReference>
<dbReference type="AlphaFoldDB" id="A0A1M5Q330"/>
<protein>
    <submittedName>
        <fullName evidence="2">Cupin domain protein</fullName>
    </submittedName>
</protein>
<proteinExistence type="predicted"/>
<dbReference type="SUPFAM" id="SSF51182">
    <property type="entry name" value="RmlC-like cupins"/>
    <property type="match status" value="1"/>
</dbReference>
<sequence length="165" mass="17766">MASPKQSTEVLPIDHPGSGEWLETTPGERFAIRTSARETKGIYTVIEVVADPRNGMPIHVHKNEDEHLLVLEGTLHIVVGDAALDVPAGTAFTVSRGDPHAWCNLTEMPVRMLLIFSPGHIEGLFGELAARKSDDDLAAITAKFGCLIVGPPPLEDISTIISPRS</sequence>
<dbReference type="PANTHER" id="PTHR36440:SF1">
    <property type="entry name" value="PUTATIVE (AFU_ORTHOLOGUE AFUA_8G07350)-RELATED"/>
    <property type="match status" value="1"/>
</dbReference>
<organism evidence="2 3">
    <name type="scientific">Bradyrhizobium erythrophlei</name>
    <dbReference type="NCBI Taxonomy" id="1437360"/>
    <lineage>
        <taxon>Bacteria</taxon>
        <taxon>Pseudomonadati</taxon>
        <taxon>Pseudomonadota</taxon>
        <taxon>Alphaproteobacteria</taxon>
        <taxon>Hyphomicrobiales</taxon>
        <taxon>Nitrobacteraceae</taxon>
        <taxon>Bradyrhizobium</taxon>
    </lineage>
</organism>
<dbReference type="InterPro" id="IPR013096">
    <property type="entry name" value="Cupin_2"/>
</dbReference>
<dbReference type="InterPro" id="IPR011051">
    <property type="entry name" value="RmlC_Cupin_sf"/>
</dbReference>
<name>A0A1M5Q330_9BRAD</name>
<dbReference type="Gene3D" id="2.60.120.10">
    <property type="entry name" value="Jelly Rolls"/>
    <property type="match status" value="1"/>
</dbReference>
<dbReference type="EMBL" id="LT670818">
    <property type="protein sequence ID" value="SHH07893.1"/>
    <property type="molecule type" value="Genomic_DNA"/>
</dbReference>
<dbReference type="Proteomes" id="UP000190675">
    <property type="component" value="Chromosome I"/>
</dbReference>
<feature type="domain" description="Cupin type-2" evidence="1">
    <location>
        <begin position="51"/>
        <end position="116"/>
    </location>
</feature>
<dbReference type="InterPro" id="IPR053146">
    <property type="entry name" value="QDO-like"/>
</dbReference>
<reference evidence="2 3" key="1">
    <citation type="submission" date="2016-11" db="EMBL/GenBank/DDBJ databases">
        <authorList>
            <person name="Jaros S."/>
            <person name="Januszkiewicz K."/>
            <person name="Wedrychowicz H."/>
        </authorList>
    </citation>
    <scope>NUCLEOTIDE SEQUENCE [LARGE SCALE GENOMIC DNA]</scope>
    <source>
        <strain evidence="2 3">GAS242</strain>
    </source>
</reference>
<gene>
    <name evidence="2" type="ORF">SAMN05444169_5624</name>
</gene>
<evidence type="ECO:0000259" key="1">
    <source>
        <dbReference type="Pfam" id="PF07883"/>
    </source>
</evidence>
<evidence type="ECO:0000313" key="3">
    <source>
        <dbReference type="Proteomes" id="UP000190675"/>
    </source>
</evidence>
<dbReference type="Pfam" id="PF07883">
    <property type="entry name" value="Cupin_2"/>
    <property type="match status" value="1"/>
</dbReference>
<dbReference type="InterPro" id="IPR014710">
    <property type="entry name" value="RmlC-like_jellyroll"/>
</dbReference>
<accession>A0A1M5Q330</accession>